<proteinExistence type="predicted"/>
<protein>
    <submittedName>
        <fullName evidence="1">Uncharacterized protein</fullName>
    </submittedName>
</protein>
<evidence type="ECO:0000313" key="2">
    <source>
        <dbReference type="Proteomes" id="UP000245133"/>
    </source>
</evidence>
<accession>A0A2P2DXT0</accession>
<name>A0A2P2DXT0_9LEPT</name>
<keyword evidence="2" id="KW-1185">Reference proteome</keyword>
<dbReference type="RefSeq" id="WP_108974315.1">
    <property type="nucleotide sequence ID" value="NZ_BFBB01000003.1"/>
</dbReference>
<dbReference type="Proteomes" id="UP000245133">
    <property type="component" value="Unassembled WGS sequence"/>
</dbReference>
<evidence type="ECO:0000313" key="1">
    <source>
        <dbReference type="EMBL" id="GBF49431.1"/>
    </source>
</evidence>
<dbReference type="EMBL" id="BFBB01000003">
    <property type="protein sequence ID" value="GBF49431.1"/>
    <property type="molecule type" value="Genomic_DNA"/>
</dbReference>
<organism evidence="1 2">
    <name type="scientific">Leptospira ryugenii</name>
    <dbReference type="NCBI Taxonomy" id="1917863"/>
    <lineage>
        <taxon>Bacteria</taxon>
        <taxon>Pseudomonadati</taxon>
        <taxon>Spirochaetota</taxon>
        <taxon>Spirochaetia</taxon>
        <taxon>Leptospirales</taxon>
        <taxon>Leptospiraceae</taxon>
        <taxon>Leptospira</taxon>
    </lineage>
</organism>
<sequence>MYKLRFKTKNIDVLIRYTKSTQPRGRGQFEDLYDGKIIFKIKFPYLSDYLLRKFEEKLYIEFDEEGNHLYFASSPQVILPTRNGGRFESKFVHPTYLDDITYNLRSYVKILTDLDFLIKEAFWEKDASEISF</sequence>
<comment type="caution">
    <text evidence="1">The sequence shown here is derived from an EMBL/GenBank/DDBJ whole genome shotgun (WGS) entry which is preliminary data.</text>
</comment>
<gene>
    <name evidence="1" type="ORF">LPTSP4_09440</name>
</gene>
<reference evidence="1 2" key="1">
    <citation type="submission" date="2018-02" db="EMBL/GenBank/DDBJ databases">
        <title>Novel Leptospira species isolated from soil and water in Japan.</title>
        <authorList>
            <person name="Nakao R."/>
            <person name="Masuzawa T."/>
        </authorList>
    </citation>
    <scope>NUCLEOTIDE SEQUENCE [LARGE SCALE GENOMIC DNA]</scope>
    <source>
        <strain evidence="1 2">YH101</strain>
    </source>
</reference>
<dbReference type="AlphaFoldDB" id="A0A2P2DXT0"/>